<accession>A0ABN5C3I5</accession>
<proteinExistence type="predicted"/>
<protein>
    <submittedName>
        <fullName evidence="1">Uncharacterized protein</fullName>
    </submittedName>
</protein>
<evidence type="ECO:0000313" key="1">
    <source>
        <dbReference type="EMBL" id="ATC91234.1"/>
    </source>
</evidence>
<name>A0ABN5C3I5_9GAMM</name>
<dbReference type="Proteomes" id="UP000217258">
    <property type="component" value="Chromosome I"/>
</dbReference>
<reference evidence="1 2" key="1">
    <citation type="submission" date="2015-06" db="EMBL/GenBank/DDBJ databases">
        <authorList>
            <person name="Xie B.-B."/>
            <person name="Rong J.-C."/>
            <person name="Qin Q.-L."/>
            <person name="Zhang Y.-Z."/>
        </authorList>
    </citation>
    <scope>NUCLEOTIDE SEQUENCE [LARGE SCALE GENOMIC DNA]</scope>
    <source>
        <strain evidence="1 2">KMM 3549</strain>
    </source>
</reference>
<dbReference type="EMBL" id="CP011030">
    <property type="protein sequence ID" value="ATC91234.1"/>
    <property type="molecule type" value="Genomic_DNA"/>
</dbReference>
<organism evidence="1 2">
    <name type="scientific">Pseudoalteromonas issachenkonii</name>
    <dbReference type="NCBI Taxonomy" id="152297"/>
    <lineage>
        <taxon>Bacteria</taxon>
        <taxon>Pseudomonadati</taxon>
        <taxon>Pseudomonadota</taxon>
        <taxon>Gammaproteobacteria</taxon>
        <taxon>Alteromonadales</taxon>
        <taxon>Pseudoalteromonadaceae</taxon>
        <taxon>Pseudoalteromonas</taxon>
    </lineage>
</organism>
<keyword evidence="2" id="KW-1185">Reference proteome</keyword>
<sequence length="47" mass="5225">MTKTVKYYATANNSAQTLGSVDLSRLNLQQPVWYLGKAAPMWCGYSP</sequence>
<gene>
    <name evidence="1" type="ORF">PISS_a2417</name>
</gene>
<evidence type="ECO:0000313" key="2">
    <source>
        <dbReference type="Proteomes" id="UP000217258"/>
    </source>
</evidence>